<dbReference type="Proteomes" id="UP000182427">
    <property type="component" value="Chromosome I"/>
</dbReference>
<keyword evidence="5" id="KW-0472">Membrane</keyword>
<dbReference type="Gene3D" id="2.170.130.10">
    <property type="entry name" value="TonB-dependent receptor, plug domain"/>
    <property type="match status" value="1"/>
</dbReference>
<evidence type="ECO:0000256" key="3">
    <source>
        <dbReference type="ARBA" id="ARBA00022452"/>
    </source>
</evidence>
<dbReference type="AlphaFoldDB" id="A0A1G7EWF2"/>
<gene>
    <name evidence="9" type="ORF">SAMN05444167_0121</name>
</gene>
<dbReference type="OrthoDB" id="97893at2"/>
<dbReference type="Gene3D" id="2.40.170.20">
    <property type="entry name" value="TonB-dependent receptor, beta-barrel domain"/>
    <property type="match status" value="1"/>
</dbReference>
<keyword evidence="9" id="KW-0675">Receptor</keyword>
<evidence type="ECO:0000313" key="9">
    <source>
        <dbReference type="EMBL" id="SDE67967.1"/>
    </source>
</evidence>
<feature type="domain" description="TonB-dependent transporter Oar-like beta-barrel" evidence="8">
    <location>
        <begin position="256"/>
        <end position="1052"/>
    </location>
</feature>
<dbReference type="InterPro" id="IPR037066">
    <property type="entry name" value="Plug_dom_sf"/>
</dbReference>
<name>A0A1G7EWF2_9BACT</name>
<dbReference type="Pfam" id="PF25183">
    <property type="entry name" value="OMP_b-brl_4"/>
    <property type="match status" value="1"/>
</dbReference>
<evidence type="ECO:0000256" key="5">
    <source>
        <dbReference type="ARBA" id="ARBA00023136"/>
    </source>
</evidence>
<comment type="subcellular location">
    <subcellularLocation>
        <location evidence="1">Cell outer membrane</location>
        <topology evidence="1">Multi-pass membrane protein</topology>
    </subcellularLocation>
</comment>
<dbReference type="InterPro" id="IPR057601">
    <property type="entry name" value="Oar-like_b-barrel"/>
</dbReference>
<keyword evidence="10" id="KW-1185">Reference proteome</keyword>
<keyword evidence="4" id="KW-0812">Transmembrane</keyword>
<protein>
    <submittedName>
        <fullName evidence="9">TonB-dependent Receptor Plug Domain</fullName>
    </submittedName>
</protein>
<dbReference type="Pfam" id="PF13620">
    <property type="entry name" value="CarboxypepD_reg"/>
    <property type="match status" value="1"/>
</dbReference>
<dbReference type="GO" id="GO:0044718">
    <property type="term" value="P:siderophore transmembrane transport"/>
    <property type="evidence" value="ECO:0007669"/>
    <property type="project" value="TreeGrafter"/>
</dbReference>
<evidence type="ECO:0000313" key="10">
    <source>
        <dbReference type="Proteomes" id="UP000182427"/>
    </source>
</evidence>
<dbReference type="RefSeq" id="WP_083343447.1">
    <property type="nucleotide sequence ID" value="NZ_LT629690.1"/>
</dbReference>
<dbReference type="GO" id="GO:0030246">
    <property type="term" value="F:carbohydrate binding"/>
    <property type="evidence" value="ECO:0007669"/>
    <property type="project" value="InterPro"/>
</dbReference>
<dbReference type="InterPro" id="IPR036942">
    <property type="entry name" value="Beta-barrel_TonB_sf"/>
</dbReference>
<dbReference type="InterPro" id="IPR039426">
    <property type="entry name" value="TonB-dep_rcpt-like"/>
</dbReference>
<sequence>MRLFSNERFLPARARGLSAPAMALACVLLPGVAMAQGANASLSGIVHDQSGAVVPGAHVTLTDANRGTVRTVDSNSTGVYVIPQIAPGDYVVQITSAGFAPTEQKLTLTVGQHAALDAALRVEASASVQVQAAPETEIEREDASLSTVTGPRAIRELPLNGRDVTQLAYLSPGVVMSRRLNPDSQGLGKQISISGRRTNQVAFLLDGTDVNDAYNNTPGGASGTILGVDSVGQFRVLVSGYGAEFGRTGGGVIDEITRSGTSQLHGSAFEFARNSAMDAKNYFDSASLPIPAFSRNQFGGSLGGPISKRDFYFGNYEGLRQSLGVTTSALVPNATARATAVASVQPFLTIIPSPNSTLFNDGTGYFKTTNTNKTTEDFFVLRYDHQHSERTSWFARYQFDNANAYTPDSLQISQAHNRSRTQYLTAQTTHSFNDHLVNEARVAYNRSYYTLEYTLIKDIPDSLSFVPGRPFGSISVTGLAMIGPMRFGPNVNQLNLFQGADDLTWTIGRHTLSFGVDEQQIIFPQEAAQSQNGFYQFTSVANFMAGTASSVEVALPNSNPQRNWRQHMDAAYISDTWRANDALTLTGGIRYEHTSVPQEENGLQATVRDVLHDTADTIGPMYTDPSKLNFAPRVGFAYVPGEKNTSIRGAFGVYFDPLWTDFYLNAGSRQPPFFTVGTVSPPTFPHANITASNLKLGRIDVVQYNPAAPYVMQWNLSMQQQLHRGISFTLAYDANRGVHDQRIVDENQSLPTYVNGRKFFPVGTPVRNPNFTAIRYKETNGLSSYNALQAVLAWQWRDILQLRSTYIWGKSLDTSSLVTAQGSENDVPQDPDSLAAEKGLSNYDLRNYSSTFLTANLPRFFRGPRAIAEGWQFNAIGILASGAPFSALISYDSAGANFGTGPSPLRPDLVPGRSSNPVKGGPVQYFDPSAFAIAPTNYGLKPSGSYGNLGRNTLIGPGLVSFDAALAKNFSFGTRARLQLRAEVFNLPNRPNFGIPSQRNVFTSTPTSAATNMSTCLNATPTTTRIIGAPCEIPMASAGTITTTLTPSRQIQLGARFDF</sequence>
<feature type="chain" id="PRO_5009240883" evidence="7">
    <location>
        <begin position="36"/>
        <end position="1059"/>
    </location>
</feature>
<proteinExistence type="predicted"/>
<dbReference type="EMBL" id="LT629690">
    <property type="protein sequence ID" value="SDE67967.1"/>
    <property type="molecule type" value="Genomic_DNA"/>
</dbReference>
<keyword evidence="6" id="KW-0998">Cell outer membrane</keyword>
<evidence type="ECO:0000256" key="2">
    <source>
        <dbReference type="ARBA" id="ARBA00022448"/>
    </source>
</evidence>
<evidence type="ECO:0000256" key="1">
    <source>
        <dbReference type="ARBA" id="ARBA00004571"/>
    </source>
</evidence>
<accession>A0A1G7EWF2</accession>
<keyword evidence="7" id="KW-0732">Signal</keyword>
<dbReference type="SUPFAM" id="SSF56935">
    <property type="entry name" value="Porins"/>
    <property type="match status" value="1"/>
</dbReference>
<evidence type="ECO:0000259" key="8">
    <source>
        <dbReference type="Pfam" id="PF25183"/>
    </source>
</evidence>
<evidence type="ECO:0000256" key="4">
    <source>
        <dbReference type="ARBA" id="ARBA00022692"/>
    </source>
</evidence>
<dbReference type="GO" id="GO:0009279">
    <property type="term" value="C:cell outer membrane"/>
    <property type="evidence" value="ECO:0007669"/>
    <property type="project" value="UniProtKB-SubCell"/>
</dbReference>
<reference evidence="9 10" key="1">
    <citation type="submission" date="2016-10" db="EMBL/GenBank/DDBJ databases">
        <authorList>
            <person name="de Groot N.N."/>
        </authorList>
    </citation>
    <scope>NUCLEOTIDE SEQUENCE [LARGE SCALE GENOMIC DNA]</scope>
    <source>
        <strain evidence="9 10">GAS232</strain>
    </source>
</reference>
<feature type="signal peptide" evidence="7">
    <location>
        <begin position="1"/>
        <end position="35"/>
    </location>
</feature>
<dbReference type="GO" id="GO:0015344">
    <property type="term" value="F:siderophore uptake transmembrane transporter activity"/>
    <property type="evidence" value="ECO:0007669"/>
    <property type="project" value="TreeGrafter"/>
</dbReference>
<dbReference type="Gene3D" id="2.60.40.1120">
    <property type="entry name" value="Carboxypeptidase-like, regulatory domain"/>
    <property type="match status" value="1"/>
</dbReference>
<dbReference type="SUPFAM" id="SSF49452">
    <property type="entry name" value="Starch-binding domain-like"/>
    <property type="match status" value="1"/>
</dbReference>
<keyword evidence="3" id="KW-1134">Transmembrane beta strand</keyword>
<dbReference type="PROSITE" id="PS51257">
    <property type="entry name" value="PROKAR_LIPOPROTEIN"/>
    <property type="match status" value="1"/>
</dbReference>
<dbReference type="InterPro" id="IPR013784">
    <property type="entry name" value="Carb-bd-like_fold"/>
</dbReference>
<evidence type="ECO:0000256" key="6">
    <source>
        <dbReference type="ARBA" id="ARBA00023237"/>
    </source>
</evidence>
<organism evidence="9 10">
    <name type="scientific">Terriglobus roseus</name>
    <dbReference type="NCBI Taxonomy" id="392734"/>
    <lineage>
        <taxon>Bacteria</taxon>
        <taxon>Pseudomonadati</taxon>
        <taxon>Acidobacteriota</taxon>
        <taxon>Terriglobia</taxon>
        <taxon>Terriglobales</taxon>
        <taxon>Acidobacteriaceae</taxon>
        <taxon>Terriglobus</taxon>
    </lineage>
</organism>
<dbReference type="PANTHER" id="PTHR30069:SF46">
    <property type="entry name" value="OAR PROTEIN"/>
    <property type="match status" value="1"/>
</dbReference>
<evidence type="ECO:0000256" key="7">
    <source>
        <dbReference type="SAM" id="SignalP"/>
    </source>
</evidence>
<dbReference type="PANTHER" id="PTHR30069">
    <property type="entry name" value="TONB-DEPENDENT OUTER MEMBRANE RECEPTOR"/>
    <property type="match status" value="1"/>
</dbReference>
<keyword evidence="2" id="KW-0813">Transport</keyword>